<keyword evidence="2" id="KW-1185">Reference proteome</keyword>
<dbReference type="Proteomes" id="UP000001034">
    <property type="component" value="Segment"/>
</dbReference>
<proteinExistence type="predicted"/>
<organism evidence="1 2">
    <name type="scientific">Ralstonia phage phiRSL1</name>
    <dbReference type="NCBI Taxonomy" id="1980924"/>
    <lineage>
        <taxon>Viruses</taxon>
        <taxon>Duplodnaviria</taxon>
        <taxon>Heunggongvirae</taxon>
        <taxon>Uroviricota</taxon>
        <taxon>Caudoviricetes</taxon>
        <taxon>Mieseafarmvirus</taxon>
        <taxon>Mieseafarmvirus RSL1</taxon>
    </lineage>
</organism>
<name>B2ZXQ0_9CAUD</name>
<accession>B2ZXQ0</accession>
<evidence type="ECO:0000313" key="2">
    <source>
        <dbReference type="Proteomes" id="UP000001034"/>
    </source>
</evidence>
<dbReference type="Pfam" id="PF14081">
    <property type="entry name" value="DUF4262"/>
    <property type="match status" value="1"/>
</dbReference>
<dbReference type="RefSeq" id="YP_001949905.1">
    <property type="nucleotide sequence ID" value="NC_010811.2"/>
</dbReference>
<dbReference type="InterPro" id="IPR025358">
    <property type="entry name" value="DUF4262"/>
</dbReference>
<dbReference type="GeneID" id="6369781"/>
<sequence>MDHFQKELQQIRDGIDERIREFGHTFVGVFPTAEDPTPVTPFMYTVGLTAKGWPEIIATGNLSVRAMQWCLGAVVSTMEKEGADFRTGIRHDLFNFKCELRWVTSEELRMEYAVHATRLYGDNVRVLQLVWTDDQNRLPDEPGYDAQRFIQQVFPATDQ</sequence>
<reference evidence="1 2" key="1">
    <citation type="journal article" date="2010" name="Virology">
        <title>A jumbo phage infecting the phytopathogen Ralstonia solanacearum defines a new lineage of the Myoviridae family.</title>
        <authorList>
            <person name="Yamada T."/>
            <person name="Satoh S."/>
            <person name="Ishikawa H."/>
            <person name="Fujiwara A."/>
            <person name="Kawasaki T."/>
            <person name="Fujie M."/>
            <person name="Ogata H."/>
        </authorList>
    </citation>
    <scope>NUCLEOTIDE SEQUENCE [LARGE SCALE GENOMIC DNA]</scope>
</reference>
<dbReference type="OrthoDB" id="41053at10239"/>
<protein>
    <recommendedName>
        <fullName evidence="3">DUF4262 domain-containing protein</fullName>
    </recommendedName>
</protein>
<evidence type="ECO:0000313" key="1">
    <source>
        <dbReference type="EMBL" id="BAG41475.1"/>
    </source>
</evidence>
<dbReference type="KEGG" id="vg:6369781"/>
<dbReference type="EMBL" id="AB366653">
    <property type="protein sequence ID" value="BAG41475.1"/>
    <property type="molecule type" value="Genomic_DNA"/>
</dbReference>
<evidence type="ECO:0008006" key="3">
    <source>
        <dbReference type="Google" id="ProtNLM"/>
    </source>
</evidence>